<accession>A0A2I3RH25</accession>
<dbReference type="InParanoid" id="A0A2I3RH25"/>
<evidence type="ECO:0000313" key="3">
    <source>
        <dbReference type="Proteomes" id="UP000002277"/>
    </source>
</evidence>
<dbReference type="AlphaFoldDB" id="A0A2I3RH25"/>
<dbReference type="EMBL" id="AC194636">
    <property type="status" value="NOT_ANNOTATED_CDS"/>
    <property type="molecule type" value="Genomic_DNA"/>
</dbReference>
<keyword evidence="3" id="KW-1185">Reference proteome</keyword>
<feature type="compositionally biased region" description="Polar residues" evidence="1">
    <location>
        <begin position="91"/>
        <end position="101"/>
    </location>
</feature>
<dbReference type="OMA" id="PEFPPFM"/>
<dbReference type="GeneTree" id="ENSGT00910000147315"/>
<name>A0A2I3RH25_PANTR</name>
<proteinExistence type="predicted"/>
<dbReference type="Ensembl" id="ENSPTRT00000091844.1">
    <property type="protein sequence ID" value="ENSPTRP00000063959.1"/>
    <property type="gene ID" value="ENSPTRG00000049922.1"/>
</dbReference>
<reference evidence="2" key="3">
    <citation type="submission" date="2025-09" db="UniProtKB">
        <authorList>
            <consortium name="Ensembl"/>
        </authorList>
    </citation>
    <scope>IDENTIFICATION</scope>
</reference>
<dbReference type="Proteomes" id="UP000002277">
    <property type="component" value="Chromosome 10"/>
</dbReference>
<feature type="region of interest" description="Disordered" evidence="1">
    <location>
        <begin position="80"/>
        <end position="101"/>
    </location>
</feature>
<reference evidence="2" key="2">
    <citation type="submission" date="2025-08" db="UniProtKB">
        <authorList>
            <consortium name="Ensembl"/>
        </authorList>
    </citation>
    <scope>IDENTIFICATION</scope>
</reference>
<reference evidence="2 3" key="1">
    <citation type="journal article" date="2005" name="Nature">
        <title>Initial sequence of the chimpanzee genome and comparison with the human genome.</title>
        <authorList>
            <consortium name="Chimpanzee sequencing and analysis consortium"/>
        </authorList>
    </citation>
    <scope>NUCLEOTIDE SEQUENCE [LARGE SCALE GENOMIC DNA]</scope>
</reference>
<organism evidence="2 3">
    <name type="scientific">Pan troglodytes</name>
    <name type="common">Chimpanzee</name>
    <dbReference type="NCBI Taxonomy" id="9598"/>
    <lineage>
        <taxon>Eukaryota</taxon>
        <taxon>Metazoa</taxon>
        <taxon>Chordata</taxon>
        <taxon>Craniata</taxon>
        <taxon>Vertebrata</taxon>
        <taxon>Euteleostomi</taxon>
        <taxon>Mammalia</taxon>
        <taxon>Eutheria</taxon>
        <taxon>Euarchontoglires</taxon>
        <taxon>Primates</taxon>
        <taxon>Haplorrhini</taxon>
        <taxon>Catarrhini</taxon>
        <taxon>Hominidae</taxon>
        <taxon>Pan</taxon>
    </lineage>
</organism>
<dbReference type="Bgee" id="ENSPTRG00000049922">
    <property type="expression patterns" value="Expressed in colon and 21 other cell types or tissues"/>
</dbReference>
<evidence type="ECO:0000256" key="1">
    <source>
        <dbReference type="SAM" id="MobiDB-lite"/>
    </source>
</evidence>
<evidence type="ECO:0000313" key="2">
    <source>
        <dbReference type="Ensembl" id="ENSPTRP00000063959.1"/>
    </source>
</evidence>
<protein>
    <submittedName>
        <fullName evidence="2">Uncharacterized protein</fullName>
    </submittedName>
</protein>
<sequence>MLVMAQKTLAPFYSFSPRSLAQMPEFPPSMHLALGLAVLPGPYCLLPPVACPEGHTSKASASVDRQKEAKLPSFGLLGMESPAPGGLTGGSRLQSSGSPPE</sequence>